<proteinExistence type="predicted"/>
<sequence length="61" mass="7067">MYRRSNQHTHNTADLEQLMTAAPMDQELHAQILRKQIKLRRSIEDAQEAARYNNLDLCGAS</sequence>
<evidence type="ECO:0000313" key="2">
    <source>
        <dbReference type="Proteomes" id="UP000275663"/>
    </source>
</evidence>
<dbReference type="RefSeq" id="WP_126127978.1">
    <property type="nucleotide sequence ID" value="NZ_CP034464.1"/>
</dbReference>
<gene>
    <name evidence="1" type="ORF">EJN92_11655</name>
</gene>
<dbReference type="OrthoDB" id="8779309at2"/>
<evidence type="ECO:0000313" key="1">
    <source>
        <dbReference type="EMBL" id="AZP12599.1"/>
    </source>
</evidence>
<dbReference type="AlphaFoldDB" id="A0A3Q9BR38"/>
<keyword evidence="2" id="KW-1185">Reference proteome</keyword>
<dbReference type="KEGG" id="upv:EJN92_11655"/>
<protein>
    <submittedName>
        <fullName evidence="1">Uncharacterized protein</fullName>
    </submittedName>
</protein>
<name>A0A3Q9BR38_9BURK</name>
<dbReference type="Proteomes" id="UP000275663">
    <property type="component" value="Chromosome"/>
</dbReference>
<reference evidence="1 2" key="1">
    <citation type="journal article" date="2011" name="Int. J. Syst. Evol. Microbiol.">
        <title>Description of Undibacterium oligocarboniphilum sp. nov., isolated from purified water, and Undibacterium pigrum strain CCUG 49012 as the type strain of Undibacterium parvum sp. nov., and emended descriptions of the genus Undibacterium and the species Undibacterium pigrum.</title>
        <authorList>
            <person name="Eder W."/>
            <person name="Wanner G."/>
            <person name="Ludwig W."/>
            <person name="Busse H.J."/>
            <person name="Ziemke-Kageler F."/>
            <person name="Lang E."/>
        </authorList>
    </citation>
    <scope>NUCLEOTIDE SEQUENCE [LARGE SCALE GENOMIC DNA]</scope>
    <source>
        <strain evidence="1 2">DSM 23061</strain>
    </source>
</reference>
<accession>A0A3Q9BR38</accession>
<organism evidence="1 2">
    <name type="scientific">Undibacterium parvum</name>
    <dbReference type="NCBI Taxonomy" id="401471"/>
    <lineage>
        <taxon>Bacteria</taxon>
        <taxon>Pseudomonadati</taxon>
        <taxon>Pseudomonadota</taxon>
        <taxon>Betaproteobacteria</taxon>
        <taxon>Burkholderiales</taxon>
        <taxon>Oxalobacteraceae</taxon>
        <taxon>Undibacterium</taxon>
    </lineage>
</organism>
<dbReference type="EMBL" id="CP034464">
    <property type="protein sequence ID" value="AZP12599.1"/>
    <property type="molecule type" value="Genomic_DNA"/>
</dbReference>